<keyword evidence="1 4" id="KW-0812">Transmembrane</keyword>
<dbReference type="STRING" id="564117.SAMN05216369_1412"/>
<evidence type="ECO:0000259" key="5">
    <source>
        <dbReference type="PROSITE" id="PS50850"/>
    </source>
</evidence>
<evidence type="ECO:0000256" key="1">
    <source>
        <dbReference type="ARBA" id="ARBA00022692"/>
    </source>
</evidence>
<sequence length="405" mass="43464">MNVHPGQRPPIPKTVWALGFVSLTMDVSSELVHSLLPLLLVSTLGASMLTVGIIEGIAQATALIVKVFSGVVSDMIQRRKILLLIGYGLAALTKPLFPLAESASTVFLARFVDRIGKGIRGAPRDALIADVSPQEIRGASFGLRQTMDTMGAFIGPGLAIGLMLLLHNQIQLVLWFAVIPAFICIGFIVFGVHEVPASPSASPSGKRRPRFPLSRNELSQLSRAYWWVVIIGAVFSLARFSEAFLILKAQQTGFENAWVPLVMVVMAAFFSLSAYPAGWLSDRVERQLLLIVGLVLLIVADLVLSLSDTVGATLIGTALWGLHMGFSQGILAAMVADATPAHLKGTAFGVFSLVSGVAMLIASILAGALWSYWGPSITFLAGALFALVSLLLVFWSIHHQFRKKP</sequence>
<dbReference type="InterPro" id="IPR020846">
    <property type="entry name" value="MFS_dom"/>
</dbReference>
<feature type="domain" description="Major facilitator superfamily (MFS) profile" evidence="5">
    <location>
        <begin position="14"/>
        <end position="401"/>
    </location>
</feature>
<evidence type="ECO:0000256" key="4">
    <source>
        <dbReference type="SAM" id="Phobius"/>
    </source>
</evidence>
<feature type="transmembrane region" description="Helical" evidence="4">
    <location>
        <begin position="258"/>
        <end position="276"/>
    </location>
</feature>
<dbReference type="GO" id="GO:0022857">
    <property type="term" value="F:transmembrane transporter activity"/>
    <property type="evidence" value="ECO:0007669"/>
    <property type="project" value="InterPro"/>
</dbReference>
<feature type="transmembrane region" description="Helical" evidence="4">
    <location>
        <begin position="147"/>
        <end position="166"/>
    </location>
</feature>
<dbReference type="RefSeq" id="WP_072796454.1">
    <property type="nucleotide sequence ID" value="NZ_FRAQ01000001.1"/>
</dbReference>
<dbReference type="InterPro" id="IPR036259">
    <property type="entry name" value="MFS_trans_sf"/>
</dbReference>
<name>A0A1M6RBY4_9GAMM</name>
<keyword evidence="2 4" id="KW-1133">Transmembrane helix</keyword>
<feature type="transmembrane region" description="Helical" evidence="4">
    <location>
        <begin position="348"/>
        <end position="373"/>
    </location>
</feature>
<dbReference type="Pfam" id="PF07690">
    <property type="entry name" value="MFS_1"/>
    <property type="match status" value="1"/>
</dbReference>
<dbReference type="PANTHER" id="PTHR23518:SF2">
    <property type="entry name" value="MAJOR FACILITATOR SUPERFAMILY TRANSPORTER"/>
    <property type="match status" value="1"/>
</dbReference>
<dbReference type="Gene3D" id="1.20.1250.20">
    <property type="entry name" value="MFS general substrate transporter like domains"/>
    <property type="match status" value="2"/>
</dbReference>
<protein>
    <submittedName>
        <fullName evidence="6">Predicted arabinose efflux permease, MFS family</fullName>
    </submittedName>
</protein>
<dbReference type="OrthoDB" id="9803985at2"/>
<dbReference type="AlphaFoldDB" id="A0A1M6RBY4"/>
<feature type="transmembrane region" description="Helical" evidence="4">
    <location>
        <begin position="172"/>
        <end position="192"/>
    </location>
</feature>
<feature type="transmembrane region" description="Helical" evidence="4">
    <location>
        <begin position="224"/>
        <end position="246"/>
    </location>
</feature>
<evidence type="ECO:0000313" key="6">
    <source>
        <dbReference type="EMBL" id="SHK29952.1"/>
    </source>
</evidence>
<feature type="transmembrane region" description="Helical" evidence="4">
    <location>
        <begin position="288"/>
        <end position="306"/>
    </location>
</feature>
<proteinExistence type="predicted"/>
<keyword evidence="3 4" id="KW-0472">Membrane</keyword>
<evidence type="ECO:0000256" key="3">
    <source>
        <dbReference type="ARBA" id="ARBA00023136"/>
    </source>
</evidence>
<evidence type="ECO:0000313" key="7">
    <source>
        <dbReference type="Proteomes" id="UP000184497"/>
    </source>
</evidence>
<feature type="transmembrane region" description="Helical" evidence="4">
    <location>
        <begin position="35"/>
        <end position="58"/>
    </location>
</feature>
<organism evidence="6 7">
    <name type="scientific">Marinobacter antarcticus</name>
    <dbReference type="NCBI Taxonomy" id="564117"/>
    <lineage>
        <taxon>Bacteria</taxon>
        <taxon>Pseudomonadati</taxon>
        <taxon>Pseudomonadota</taxon>
        <taxon>Gammaproteobacteria</taxon>
        <taxon>Pseudomonadales</taxon>
        <taxon>Marinobacteraceae</taxon>
        <taxon>Marinobacter</taxon>
    </lineage>
</organism>
<dbReference type="SUPFAM" id="SSF103473">
    <property type="entry name" value="MFS general substrate transporter"/>
    <property type="match status" value="1"/>
</dbReference>
<feature type="transmembrane region" description="Helical" evidence="4">
    <location>
        <begin position="312"/>
        <end position="336"/>
    </location>
</feature>
<dbReference type="EMBL" id="FRAQ01000001">
    <property type="protein sequence ID" value="SHK29952.1"/>
    <property type="molecule type" value="Genomic_DNA"/>
</dbReference>
<accession>A0A1M6RBY4</accession>
<gene>
    <name evidence="6" type="ORF">SAMN05216369_1412</name>
</gene>
<dbReference type="PROSITE" id="PS50850">
    <property type="entry name" value="MFS"/>
    <property type="match status" value="1"/>
</dbReference>
<feature type="transmembrane region" description="Helical" evidence="4">
    <location>
        <begin position="379"/>
        <end position="397"/>
    </location>
</feature>
<evidence type="ECO:0000256" key="2">
    <source>
        <dbReference type="ARBA" id="ARBA00022989"/>
    </source>
</evidence>
<dbReference type="CDD" id="cd17370">
    <property type="entry name" value="MFS_MJ1317_like"/>
    <property type="match status" value="1"/>
</dbReference>
<dbReference type="PANTHER" id="PTHR23518">
    <property type="entry name" value="C-METHYLTRANSFERASE"/>
    <property type="match status" value="1"/>
</dbReference>
<dbReference type="Proteomes" id="UP000184497">
    <property type="component" value="Unassembled WGS sequence"/>
</dbReference>
<dbReference type="InterPro" id="IPR011701">
    <property type="entry name" value="MFS"/>
</dbReference>
<reference evidence="7" key="1">
    <citation type="submission" date="2016-11" db="EMBL/GenBank/DDBJ databases">
        <authorList>
            <person name="Varghese N."/>
            <person name="Submissions S."/>
        </authorList>
    </citation>
    <scope>NUCLEOTIDE SEQUENCE [LARGE SCALE GENOMIC DNA]</scope>
    <source>
        <strain evidence="7">CGMCC 1.10835</strain>
    </source>
</reference>
<keyword evidence="7" id="KW-1185">Reference proteome</keyword>